<evidence type="ECO:0000256" key="4">
    <source>
        <dbReference type="ARBA" id="ARBA00022692"/>
    </source>
</evidence>
<feature type="transmembrane region" description="Helical" evidence="7">
    <location>
        <begin position="53"/>
        <end position="71"/>
    </location>
</feature>
<evidence type="ECO:0000256" key="6">
    <source>
        <dbReference type="ARBA" id="ARBA00023136"/>
    </source>
</evidence>
<dbReference type="PANTHER" id="PTHR33452">
    <property type="entry name" value="OXIDOREDUCTASE CATD-RELATED"/>
    <property type="match status" value="1"/>
</dbReference>
<evidence type="ECO:0000313" key="9">
    <source>
        <dbReference type="Proteomes" id="UP000177395"/>
    </source>
</evidence>
<evidence type="ECO:0000256" key="7">
    <source>
        <dbReference type="SAM" id="Phobius"/>
    </source>
</evidence>
<comment type="subcellular location">
    <subcellularLocation>
        <location evidence="1">Cell membrane</location>
        <topology evidence="1">Multi-pass membrane protein</topology>
    </subcellularLocation>
</comment>
<dbReference type="AlphaFoldDB" id="A0A1F6FJH0"/>
<gene>
    <name evidence="8" type="ORF">A2392_00900</name>
</gene>
<keyword evidence="6 7" id="KW-0472">Membrane</keyword>
<dbReference type="Proteomes" id="UP000177395">
    <property type="component" value="Unassembled WGS sequence"/>
</dbReference>
<dbReference type="InterPro" id="IPR051907">
    <property type="entry name" value="DoxX-like_oxidoreductase"/>
</dbReference>
<keyword evidence="4 7" id="KW-0812">Transmembrane</keyword>
<sequence length="128" mass="13884">MEMVDRILRANGTMIGRMLIGLLFVFSGVGIVLNGVDSFSGMIETRGIPMPMLVAWLVVVVKIVAGAALMLGWRTSQAALALMIFTALATLLYHLDLEDVNLFKNLAIIGGLLYVYVYGAGNGWKLHV</sequence>
<evidence type="ECO:0000256" key="3">
    <source>
        <dbReference type="ARBA" id="ARBA00022475"/>
    </source>
</evidence>
<dbReference type="STRING" id="1798531.A2392_00900"/>
<protein>
    <recommendedName>
        <fullName evidence="10">DoxX family protein</fullName>
    </recommendedName>
</protein>
<keyword evidence="3" id="KW-1003">Cell membrane</keyword>
<keyword evidence="5 7" id="KW-1133">Transmembrane helix</keyword>
<evidence type="ECO:0000313" key="8">
    <source>
        <dbReference type="EMBL" id="OGG86011.1"/>
    </source>
</evidence>
<dbReference type="InterPro" id="IPR032808">
    <property type="entry name" value="DoxX"/>
</dbReference>
<feature type="transmembrane region" description="Helical" evidence="7">
    <location>
        <begin position="101"/>
        <end position="119"/>
    </location>
</feature>
<reference evidence="8 9" key="1">
    <citation type="journal article" date="2016" name="Nat. Commun.">
        <title>Thousands of microbial genomes shed light on interconnected biogeochemical processes in an aquifer system.</title>
        <authorList>
            <person name="Anantharaman K."/>
            <person name="Brown C.T."/>
            <person name="Hug L.A."/>
            <person name="Sharon I."/>
            <person name="Castelle C.J."/>
            <person name="Probst A.J."/>
            <person name="Thomas B.C."/>
            <person name="Singh A."/>
            <person name="Wilkins M.J."/>
            <person name="Karaoz U."/>
            <person name="Brodie E.L."/>
            <person name="Williams K.H."/>
            <person name="Hubbard S.S."/>
            <person name="Banfield J.F."/>
        </authorList>
    </citation>
    <scope>NUCLEOTIDE SEQUENCE [LARGE SCALE GENOMIC DNA]</scope>
</reference>
<evidence type="ECO:0000256" key="5">
    <source>
        <dbReference type="ARBA" id="ARBA00022989"/>
    </source>
</evidence>
<dbReference type="EMBL" id="MFMS01000002">
    <property type="protein sequence ID" value="OGG86011.1"/>
    <property type="molecule type" value="Genomic_DNA"/>
</dbReference>
<dbReference type="Pfam" id="PF07681">
    <property type="entry name" value="DoxX"/>
    <property type="match status" value="1"/>
</dbReference>
<evidence type="ECO:0000256" key="1">
    <source>
        <dbReference type="ARBA" id="ARBA00004651"/>
    </source>
</evidence>
<comment type="similarity">
    <text evidence="2">Belongs to the DoxX family.</text>
</comment>
<feature type="transmembrane region" description="Helical" evidence="7">
    <location>
        <begin position="78"/>
        <end position="95"/>
    </location>
</feature>
<evidence type="ECO:0008006" key="10">
    <source>
        <dbReference type="Google" id="ProtNLM"/>
    </source>
</evidence>
<proteinExistence type="inferred from homology"/>
<dbReference type="PANTHER" id="PTHR33452:SF1">
    <property type="entry name" value="INNER MEMBRANE PROTEIN YPHA-RELATED"/>
    <property type="match status" value="1"/>
</dbReference>
<accession>A0A1F6FJH0</accession>
<comment type="caution">
    <text evidence="8">The sequence shown here is derived from an EMBL/GenBank/DDBJ whole genome shotgun (WGS) entry which is preliminary data.</text>
</comment>
<evidence type="ECO:0000256" key="2">
    <source>
        <dbReference type="ARBA" id="ARBA00006679"/>
    </source>
</evidence>
<organism evidence="8 9">
    <name type="scientific">Candidatus Kaiserbacteria bacterium RIFOXYB1_FULL_46_14</name>
    <dbReference type="NCBI Taxonomy" id="1798531"/>
    <lineage>
        <taxon>Bacteria</taxon>
        <taxon>Candidatus Kaiseribacteriota</taxon>
    </lineage>
</organism>
<feature type="transmembrane region" description="Helical" evidence="7">
    <location>
        <begin position="12"/>
        <end position="33"/>
    </location>
</feature>
<dbReference type="GO" id="GO:0005886">
    <property type="term" value="C:plasma membrane"/>
    <property type="evidence" value="ECO:0007669"/>
    <property type="project" value="UniProtKB-SubCell"/>
</dbReference>
<name>A0A1F6FJH0_9BACT</name>